<evidence type="ECO:0000313" key="2">
    <source>
        <dbReference type="EMBL" id="WNH10926.1"/>
    </source>
</evidence>
<dbReference type="InterPro" id="IPR013783">
    <property type="entry name" value="Ig-like_fold"/>
</dbReference>
<feature type="domain" description="DUF4982" evidence="1">
    <location>
        <begin position="3"/>
        <end position="25"/>
    </location>
</feature>
<dbReference type="RefSeq" id="WP_415867138.1">
    <property type="nucleotide sequence ID" value="NZ_CP134537.1"/>
</dbReference>
<proteinExistence type="predicted"/>
<protein>
    <submittedName>
        <fullName evidence="2">DUF4982 domain-containing protein</fullName>
    </submittedName>
</protein>
<dbReference type="Pfam" id="PF16355">
    <property type="entry name" value="DUF4982"/>
    <property type="match status" value="1"/>
</dbReference>
<gene>
    <name evidence="2" type="ORF">RHP51_00780</name>
</gene>
<sequence>MEGKEIDVRVYSNCDKVEFFLNKKS</sequence>
<evidence type="ECO:0000313" key="3">
    <source>
        <dbReference type="Proteomes" id="UP001302806"/>
    </source>
</evidence>
<dbReference type="Gene3D" id="2.60.40.10">
    <property type="entry name" value="Immunoglobulins"/>
    <property type="match status" value="1"/>
</dbReference>
<dbReference type="Proteomes" id="UP001302806">
    <property type="component" value="Chromosome"/>
</dbReference>
<dbReference type="InterPro" id="IPR032311">
    <property type="entry name" value="DUF4982"/>
</dbReference>
<dbReference type="EMBL" id="CP134537">
    <property type="protein sequence ID" value="WNH10926.1"/>
    <property type="molecule type" value="Genomic_DNA"/>
</dbReference>
<name>A0ABY9XY93_9FLAO</name>
<accession>A0ABY9XY93</accession>
<organism evidence="2 3">
    <name type="scientific">Thalassobellus suaedae</name>
    <dbReference type="NCBI Taxonomy" id="3074124"/>
    <lineage>
        <taxon>Bacteria</taxon>
        <taxon>Pseudomonadati</taxon>
        <taxon>Bacteroidota</taxon>
        <taxon>Flavobacteriia</taxon>
        <taxon>Flavobacteriales</taxon>
        <taxon>Flavobacteriaceae</taxon>
        <taxon>Thalassobellus</taxon>
    </lineage>
</organism>
<reference evidence="2 3" key="1">
    <citation type="submission" date="2023-09" db="EMBL/GenBank/DDBJ databases">
        <title>Thalassobella suaedae gen. nov., sp. nov., a marine bacterium of the family Flavobacteriaceae isolated from a halophyte Suaeda japonica.</title>
        <authorList>
            <person name="Lee S.Y."/>
            <person name="Hwang C.Y."/>
        </authorList>
    </citation>
    <scope>NUCLEOTIDE SEQUENCE [LARGE SCALE GENOMIC DNA]</scope>
    <source>
        <strain evidence="2 3">HL-DH14</strain>
    </source>
</reference>
<evidence type="ECO:0000259" key="1">
    <source>
        <dbReference type="Pfam" id="PF16355"/>
    </source>
</evidence>